<evidence type="ECO:0000313" key="3">
    <source>
        <dbReference type="EMBL" id="GAG49604.1"/>
    </source>
</evidence>
<evidence type="ECO:0000256" key="1">
    <source>
        <dbReference type="ARBA" id="ARBA00023125"/>
    </source>
</evidence>
<dbReference type="InterPro" id="IPR010998">
    <property type="entry name" value="Integrase_recombinase_N"/>
</dbReference>
<accession>X0Y191</accession>
<feature type="non-terminal residue" evidence="3">
    <location>
        <position position="162"/>
    </location>
</feature>
<protein>
    <recommendedName>
        <fullName evidence="2">Core-binding (CB) domain-containing protein</fullName>
    </recommendedName>
</protein>
<proteinExistence type="predicted"/>
<dbReference type="GO" id="GO:0015074">
    <property type="term" value="P:DNA integration"/>
    <property type="evidence" value="ECO:0007669"/>
    <property type="project" value="InterPro"/>
</dbReference>
<dbReference type="Gene3D" id="1.10.150.130">
    <property type="match status" value="1"/>
</dbReference>
<dbReference type="PROSITE" id="PS51900">
    <property type="entry name" value="CB"/>
    <property type="match status" value="1"/>
</dbReference>
<dbReference type="InterPro" id="IPR004107">
    <property type="entry name" value="Integrase_SAM-like_N"/>
</dbReference>
<dbReference type="Pfam" id="PF02899">
    <property type="entry name" value="Phage_int_SAM_1"/>
    <property type="match status" value="1"/>
</dbReference>
<sequence length="162" mass="18203">MMKVRKLNLKWADINMAELDLTKLISHFAQSNKAEGKSPKTVSWYSEMLLDYVRFLRSTVREAILAELNATSVRGFIIQEQQRELSPYTVQGKVRALKALSSWLFAEGYTSDNLLANLKLPKVPAKLVEPLTDAEVDKLISVQNPLTAVGCRNIAILITLLD</sequence>
<evidence type="ECO:0000259" key="2">
    <source>
        <dbReference type="PROSITE" id="PS51900"/>
    </source>
</evidence>
<keyword evidence="1" id="KW-0238">DNA-binding</keyword>
<comment type="caution">
    <text evidence="3">The sequence shown here is derived from an EMBL/GenBank/DDBJ whole genome shotgun (WGS) entry which is preliminary data.</text>
</comment>
<dbReference type="GO" id="GO:0003677">
    <property type="term" value="F:DNA binding"/>
    <property type="evidence" value="ECO:0007669"/>
    <property type="project" value="UniProtKB-KW"/>
</dbReference>
<name>X0Y191_9ZZZZ</name>
<reference evidence="3" key="1">
    <citation type="journal article" date="2014" name="Front. Microbiol.">
        <title>High frequency of phylogenetically diverse reductive dehalogenase-homologous genes in deep subseafloor sedimentary metagenomes.</title>
        <authorList>
            <person name="Kawai M."/>
            <person name="Futagami T."/>
            <person name="Toyoda A."/>
            <person name="Takaki Y."/>
            <person name="Nishi S."/>
            <person name="Hori S."/>
            <person name="Arai W."/>
            <person name="Tsubouchi T."/>
            <person name="Morono Y."/>
            <person name="Uchiyama I."/>
            <person name="Ito T."/>
            <person name="Fujiyama A."/>
            <person name="Inagaki F."/>
            <person name="Takami H."/>
        </authorList>
    </citation>
    <scope>NUCLEOTIDE SEQUENCE</scope>
    <source>
        <strain evidence="3">Expedition CK06-06</strain>
    </source>
</reference>
<gene>
    <name evidence="3" type="ORF">S01H1_77217</name>
</gene>
<feature type="domain" description="Core-binding (CB)" evidence="2">
    <location>
        <begin position="19"/>
        <end position="105"/>
    </location>
</feature>
<dbReference type="InterPro" id="IPR011010">
    <property type="entry name" value="DNA_brk_join_enz"/>
</dbReference>
<dbReference type="SUPFAM" id="SSF56349">
    <property type="entry name" value="DNA breaking-rejoining enzymes"/>
    <property type="match status" value="1"/>
</dbReference>
<dbReference type="EMBL" id="BARS01051887">
    <property type="protein sequence ID" value="GAG49604.1"/>
    <property type="molecule type" value="Genomic_DNA"/>
</dbReference>
<organism evidence="3">
    <name type="scientific">marine sediment metagenome</name>
    <dbReference type="NCBI Taxonomy" id="412755"/>
    <lineage>
        <taxon>unclassified sequences</taxon>
        <taxon>metagenomes</taxon>
        <taxon>ecological metagenomes</taxon>
    </lineage>
</organism>
<dbReference type="AlphaFoldDB" id="X0Y191"/>
<dbReference type="InterPro" id="IPR044068">
    <property type="entry name" value="CB"/>
</dbReference>